<sequence>MDGRGRAVIEVDASHGSLSSDFQMGAAKKSVCFARCGT</sequence>
<organism evidence="1 2">
    <name type="scientific">Heliobacterium modesticaldum (strain ATCC 51547 / Ice1)</name>
    <dbReference type="NCBI Taxonomy" id="498761"/>
    <lineage>
        <taxon>Bacteria</taxon>
        <taxon>Bacillati</taxon>
        <taxon>Bacillota</taxon>
        <taxon>Clostridia</taxon>
        <taxon>Eubacteriales</taxon>
        <taxon>Heliobacteriaceae</taxon>
        <taxon>Heliomicrobium</taxon>
    </lineage>
</organism>
<dbReference type="AlphaFoldDB" id="B0TFA4"/>
<accession>B0TFA4</accession>
<gene>
    <name evidence="1" type="ORF">HM1_1862</name>
</gene>
<name>B0TFA4_HELMI</name>
<evidence type="ECO:0000313" key="2">
    <source>
        <dbReference type="Proteomes" id="UP000008550"/>
    </source>
</evidence>
<dbReference type="EMBL" id="CP000930">
    <property type="protein sequence ID" value="ABZ84421.1"/>
    <property type="molecule type" value="Genomic_DNA"/>
</dbReference>
<dbReference type="KEGG" id="hmo:HM1_1862"/>
<dbReference type="Proteomes" id="UP000008550">
    <property type="component" value="Chromosome"/>
</dbReference>
<protein>
    <submittedName>
        <fullName evidence="1">Uncharacterized protein</fullName>
    </submittedName>
</protein>
<keyword evidence="2" id="KW-1185">Reference proteome</keyword>
<evidence type="ECO:0000313" key="1">
    <source>
        <dbReference type="EMBL" id="ABZ84421.1"/>
    </source>
</evidence>
<reference evidence="1 2" key="1">
    <citation type="journal article" date="2008" name="J. Bacteriol.">
        <title>The genome of Heliobacterium modesticaldum, a phototrophic representative of the Firmicutes containing the simplest photosynthetic apparatus.</title>
        <authorList>
            <person name="Sattley W.M."/>
            <person name="Madigan M.T."/>
            <person name="Swingley W.D."/>
            <person name="Cheung P.C."/>
            <person name="Clocksin K.M."/>
            <person name="Conrad A.L."/>
            <person name="Dejesa L.C."/>
            <person name="Honchak B.M."/>
            <person name="Jung D.O."/>
            <person name="Karbach L.E."/>
            <person name="Kurdoglu A."/>
            <person name="Lahiri S."/>
            <person name="Mastrian S.D."/>
            <person name="Page L.E."/>
            <person name="Taylor H.L."/>
            <person name="Wang Z.T."/>
            <person name="Raymond J."/>
            <person name="Chen M."/>
            <person name="Blankenship R.E."/>
            <person name="Touchman J.W."/>
        </authorList>
    </citation>
    <scope>NUCLEOTIDE SEQUENCE [LARGE SCALE GENOMIC DNA]</scope>
    <source>
        <strain evidence="2">ATCC 51547 / Ice1</strain>
    </source>
</reference>
<dbReference type="HOGENOM" id="CLU_3328686_0_0_9"/>
<proteinExistence type="predicted"/>